<dbReference type="Proteomes" id="UP000595197">
    <property type="component" value="Plasmid pTT6-2"/>
</dbReference>
<keyword evidence="1" id="KW-0614">Plasmid</keyword>
<dbReference type="RefSeq" id="WP_201083271.1">
    <property type="nucleotide sequence ID" value="NZ_CP067422.1"/>
</dbReference>
<evidence type="ECO:0000313" key="1">
    <source>
        <dbReference type="EMBL" id="QQP93590.1"/>
    </source>
</evidence>
<sequence length="156" mass="17071">MAPVDESPREDIEKERLEVLLREDAAPGDRLELEYWGTVTPFAYDRDRTGPPCAAWAAATGCRTRGRTVDAFFEVLSGHFAFAREAGMKIGGFQAGISYTPCVLALRPGSWPVRGRLQAGKAPHRAGDHVRSPVDFDRAESRNTADILLLGLAPSF</sequence>
<evidence type="ECO:0000313" key="2">
    <source>
        <dbReference type="Proteomes" id="UP000595197"/>
    </source>
</evidence>
<name>A0ABX7BHI5_9PROT</name>
<evidence type="ECO:0008006" key="3">
    <source>
        <dbReference type="Google" id="ProtNLM"/>
    </source>
</evidence>
<organism evidence="1 2">
    <name type="scientific">Skermanella cutis</name>
    <dbReference type="NCBI Taxonomy" id="2775420"/>
    <lineage>
        <taxon>Bacteria</taxon>
        <taxon>Pseudomonadati</taxon>
        <taxon>Pseudomonadota</taxon>
        <taxon>Alphaproteobacteria</taxon>
        <taxon>Rhodospirillales</taxon>
        <taxon>Azospirillaceae</taxon>
        <taxon>Skermanella</taxon>
    </lineage>
</organism>
<gene>
    <name evidence="1" type="ORF">IGS68_31700</name>
</gene>
<accession>A0ABX7BHI5</accession>
<proteinExistence type="predicted"/>
<dbReference type="EMBL" id="CP067422">
    <property type="protein sequence ID" value="QQP93590.1"/>
    <property type="molecule type" value="Genomic_DNA"/>
</dbReference>
<keyword evidence="2" id="KW-1185">Reference proteome</keyword>
<reference evidence="1" key="1">
    <citation type="submission" date="2021-02" db="EMBL/GenBank/DDBJ databases">
        <title>Skermanella TT6 skin isolate.</title>
        <authorList>
            <person name="Lee K."/>
            <person name="Ganzorig M."/>
        </authorList>
    </citation>
    <scope>NUCLEOTIDE SEQUENCE</scope>
    <source>
        <strain evidence="1">TT6</strain>
    </source>
</reference>
<geneLocation type="plasmid" evidence="1 2">
    <name>pTT6-2</name>
</geneLocation>
<protein>
    <recommendedName>
        <fullName evidence="3">Peptidylprolyl isomerase</fullName>
    </recommendedName>
</protein>